<evidence type="ECO:0000313" key="4">
    <source>
        <dbReference type="Proteomes" id="UP001150925"/>
    </source>
</evidence>
<comment type="caution">
    <text evidence="3">The sequence shown here is derived from an EMBL/GenBank/DDBJ whole genome shotgun (WGS) entry which is preliminary data.</text>
</comment>
<name>A0A9W8APL2_9FUNG</name>
<accession>A0A9W8APL2</accession>
<feature type="compositionally biased region" description="Pro residues" evidence="1">
    <location>
        <begin position="131"/>
        <end position="143"/>
    </location>
</feature>
<feature type="non-terminal residue" evidence="3">
    <location>
        <position position="234"/>
    </location>
</feature>
<evidence type="ECO:0000259" key="2">
    <source>
        <dbReference type="PROSITE" id="PS51082"/>
    </source>
</evidence>
<sequence length="234" mass="23373">MADRNALLQQIQQGKKLRKAVTNDRSGPAVNGKVSGSGGGAPMAASTRRPPASTPAPTTSTGPGPSQLAGLFAGGMPKLRSRGGVNTGRVSNDSPSATAPPAFRPPLVPSVPRRNTPLSGPGLPGRGTAPPSAPPPPPPPVSAPPAKSNVTRRAPPPPPTRRPGTGTPAPPTAAPPPPPMPSTATNPRQRASLSPPRSAPAPRMRLPALPPTNGVNRQSLTLGSSGGDAPLQEG</sequence>
<feature type="region of interest" description="Disordered" evidence="1">
    <location>
        <begin position="1"/>
        <end position="234"/>
    </location>
</feature>
<dbReference type="Pfam" id="PF02205">
    <property type="entry name" value="WH2"/>
    <property type="match status" value="1"/>
</dbReference>
<feature type="compositionally biased region" description="Low complexity" evidence="1">
    <location>
        <begin position="182"/>
        <end position="207"/>
    </location>
</feature>
<evidence type="ECO:0000313" key="3">
    <source>
        <dbReference type="EMBL" id="KAJ1964829.1"/>
    </source>
</evidence>
<feature type="compositionally biased region" description="Low complexity" evidence="1">
    <location>
        <begin position="42"/>
        <end position="66"/>
    </location>
</feature>
<protein>
    <submittedName>
        <fullName evidence="3">Verprolin</fullName>
    </submittedName>
</protein>
<dbReference type="Proteomes" id="UP001150925">
    <property type="component" value="Unassembled WGS sequence"/>
</dbReference>
<gene>
    <name evidence="3" type="primary">VRP1</name>
    <name evidence="3" type="ORF">IWQ62_002823</name>
</gene>
<feature type="domain" description="WH2" evidence="2">
    <location>
        <begin position="3"/>
        <end position="20"/>
    </location>
</feature>
<organism evidence="3 4">
    <name type="scientific">Dispira parvispora</name>
    <dbReference type="NCBI Taxonomy" id="1520584"/>
    <lineage>
        <taxon>Eukaryota</taxon>
        <taxon>Fungi</taxon>
        <taxon>Fungi incertae sedis</taxon>
        <taxon>Zoopagomycota</taxon>
        <taxon>Kickxellomycotina</taxon>
        <taxon>Dimargaritomycetes</taxon>
        <taxon>Dimargaritales</taxon>
        <taxon>Dimargaritaceae</taxon>
        <taxon>Dispira</taxon>
    </lineage>
</organism>
<dbReference type="EMBL" id="JANBPY010000659">
    <property type="protein sequence ID" value="KAJ1964829.1"/>
    <property type="molecule type" value="Genomic_DNA"/>
</dbReference>
<keyword evidence="4" id="KW-1185">Reference proteome</keyword>
<feature type="compositionally biased region" description="Polar residues" evidence="1">
    <location>
        <begin position="88"/>
        <end position="97"/>
    </location>
</feature>
<feature type="compositionally biased region" description="Pro residues" evidence="1">
    <location>
        <begin position="168"/>
        <end position="181"/>
    </location>
</feature>
<dbReference type="GO" id="GO:0003779">
    <property type="term" value="F:actin binding"/>
    <property type="evidence" value="ECO:0007669"/>
    <property type="project" value="InterPro"/>
</dbReference>
<dbReference type="AlphaFoldDB" id="A0A9W8APL2"/>
<dbReference type="InterPro" id="IPR003124">
    <property type="entry name" value="WH2_dom"/>
</dbReference>
<feature type="compositionally biased region" description="Polar residues" evidence="1">
    <location>
        <begin position="213"/>
        <end position="223"/>
    </location>
</feature>
<dbReference type="SMART" id="SM00246">
    <property type="entry name" value="WH2"/>
    <property type="match status" value="1"/>
</dbReference>
<evidence type="ECO:0000256" key="1">
    <source>
        <dbReference type="SAM" id="MobiDB-lite"/>
    </source>
</evidence>
<dbReference type="OrthoDB" id="2430277at2759"/>
<reference evidence="3" key="1">
    <citation type="submission" date="2022-07" db="EMBL/GenBank/DDBJ databases">
        <title>Phylogenomic reconstructions and comparative analyses of Kickxellomycotina fungi.</title>
        <authorList>
            <person name="Reynolds N.K."/>
            <person name="Stajich J.E."/>
            <person name="Barry K."/>
            <person name="Grigoriev I.V."/>
            <person name="Crous P."/>
            <person name="Smith M.E."/>
        </authorList>
    </citation>
    <scope>NUCLEOTIDE SEQUENCE</scope>
    <source>
        <strain evidence="3">RSA 1196</strain>
    </source>
</reference>
<proteinExistence type="predicted"/>
<dbReference type="PROSITE" id="PS51082">
    <property type="entry name" value="WH2"/>
    <property type="match status" value="1"/>
</dbReference>